<protein>
    <submittedName>
        <fullName evidence="1">Uncharacterized protein</fullName>
    </submittedName>
</protein>
<reference evidence="1" key="1">
    <citation type="journal article" date="2019" name="Sci. Rep.">
        <title>Draft genome of Tanacetum cinerariifolium, the natural source of mosquito coil.</title>
        <authorList>
            <person name="Yamashiro T."/>
            <person name="Shiraishi A."/>
            <person name="Satake H."/>
            <person name="Nakayama K."/>
        </authorList>
    </citation>
    <scope>NUCLEOTIDE SEQUENCE</scope>
</reference>
<gene>
    <name evidence="1" type="ORF">Tci_013067</name>
</gene>
<sequence length="127" mass="15223">MFARRIVIQERVEDLQLGVESYQKKINLKRPDTYRLDLQRMTPYTAYPDIQGIIYEDEMNRNCLMRTDELHKFSDGTLNHVCTALNDIATGIEMEYLPKQKWSKQDKQRARVMINAIDRKLRDRRLM</sequence>
<proteinExistence type="predicted"/>
<organism evidence="1">
    <name type="scientific">Tanacetum cinerariifolium</name>
    <name type="common">Dalmatian daisy</name>
    <name type="synonym">Chrysanthemum cinerariifolium</name>
    <dbReference type="NCBI Taxonomy" id="118510"/>
    <lineage>
        <taxon>Eukaryota</taxon>
        <taxon>Viridiplantae</taxon>
        <taxon>Streptophyta</taxon>
        <taxon>Embryophyta</taxon>
        <taxon>Tracheophyta</taxon>
        <taxon>Spermatophyta</taxon>
        <taxon>Magnoliopsida</taxon>
        <taxon>eudicotyledons</taxon>
        <taxon>Gunneridae</taxon>
        <taxon>Pentapetalae</taxon>
        <taxon>asterids</taxon>
        <taxon>campanulids</taxon>
        <taxon>Asterales</taxon>
        <taxon>Asteraceae</taxon>
        <taxon>Asteroideae</taxon>
        <taxon>Anthemideae</taxon>
        <taxon>Anthemidinae</taxon>
        <taxon>Tanacetum</taxon>
    </lineage>
</organism>
<dbReference type="AlphaFoldDB" id="A0A6L2JWF6"/>
<name>A0A6L2JWF6_TANCI</name>
<evidence type="ECO:0000313" key="1">
    <source>
        <dbReference type="EMBL" id="GEU41089.1"/>
    </source>
</evidence>
<dbReference type="EMBL" id="BKCJ010001391">
    <property type="protein sequence ID" value="GEU41089.1"/>
    <property type="molecule type" value="Genomic_DNA"/>
</dbReference>
<comment type="caution">
    <text evidence="1">The sequence shown here is derived from an EMBL/GenBank/DDBJ whole genome shotgun (WGS) entry which is preliminary data.</text>
</comment>
<accession>A0A6L2JWF6</accession>